<feature type="region of interest" description="Disordered" evidence="3">
    <location>
        <begin position="183"/>
        <end position="208"/>
    </location>
</feature>
<feature type="compositionally biased region" description="Low complexity" evidence="3">
    <location>
        <begin position="748"/>
        <end position="758"/>
    </location>
</feature>
<dbReference type="EMBL" id="CM026427">
    <property type="protein sequence ID" value="KAG0568872.1"/>
    <property type="molecule type" value="Genomic_DNA"/>
</dbReference>
<feature type="compositionally biased region" description="Basic and acidic residues" evidence="3">
    <location>
        <begin position="387"/>
        <end position="405"/>
    </location>
</feature>
<keyword evidence="2" id="KW-0206">Cytoskeleton</keyword>
<comment type="subcellular location">
    <subcellularLocation>
        <location evidence="2">Cytoplasm</location>
        <location evidence="2">Cytoskeleton</location>
    </subcellularLocation>
</comment>
<dbReference type="GO" id="GO:0071933">
    <property type="term" value="F:Arp2/3 complex binding"/>
    <property type="evidence" value="ECO:0007669"/>
    <property type="project" value="TreeGrafter"/>
</dbReference>
<dbReference type="GO" id="GO:0034237">
    <property type="term" value="F:protein kinase A regulatory subunit binding"/>
    <property type="evidence" value="ECO:0007669"/>
    <property type="project" value="TreeGrafter"/>
</dbReference>
<dbReference type="PANTHER" id="PTHR12902">
    <property type="entry name" value="WASP-1"/>
    <property type="match status" value="1"/>
</dbReference>
<keyword evidence="2" id="KW-0009">Actin-binding</keyword>
<feature type="compositionally biased region" description="Basic and acidic residues" evidence="3">
    <location>
        <begin position="558"/>
        <end position="569"/>
    </location>
</feature>
<dbReference type="PANTHER" id="PTHR12902:SF1">
    <property type="entry name" value="WISKOTT-ALDRICH SYNDROME PROTEIN FAMILY MEMBER"/>
    <property type="match status" value="1"/>
</dbReference>
<dbReference type="AlphaFoldDB" id="A0A8T0HHX3"/>
<organism evidence="4 5">
    <name type="scientific">Ceratodon purpureus</name>
    <name type="common">Fire moss</name>
    <name type="synonym">Dicranum purpureum</name>
    <dbReference type="NCBI Taxonomy" id="3225"/>
    <lineage>
        <taxon>Eukaryota</taxon>
        <taxon>Viridiplantae</taxon>
        <taxon>Streptophyta</taxon>
        <taxon>Embryophyta</taxon>
        <taxon>Bryophyta</taxon>
        <taxon>Bryophytina</taxon>
        <taxon>Bryopsida</taxon>
        <taxon>Dicranidae</taxon>
        <taxon>Pseudoditrichales</taxon>
        <taxon>Ditrichaceae</taxon>
        <taxon>Ceratodon</taxon>
    </lineage>
</organism>
<keyword evidence="2" id="KW-0963">Cytoplasm</keyword>
<evidence type="ECO:0000256" key="3">
    <source>
        <dbReference type="SAM" id="MobiDB-lite"/>
    </source>
</evidence>
<dbReference type="Gene3D" id="1.20.5.340">
    <property type="match status" value="1"/>
</dbReference>
<keyword evidence="5" id="KW-1185">Reference proteome</keyword>
<dbReference type="Gene3D" id="6.10.280.150">
    <property type="match status" value="1"/>
</dbReference>
<feature type="compositionally biased region" description="Low complexity" evidence="3">
    <location>
        <begin position="664"/>
        <end position="681"/>
    </location>
</feature>
<protein>
    <recommendedName>
        <fullName evidence="2">Protein SCAR</fullName>
    </recommendedName>
    <alternativeName>
        <fullName evidence="2">Protein WAVE</fullName>
    </alternativeName>
</protein>
<evidence type="ECO:0000313" key="4">
    <source>
        <dbReference type="EMBL" id="KAG0568872.1"/>
    </source>
</evidence>
<evidence type="ECO:0000313" key="5">
    <source>
        <dbReference type="Proteomes" id="UP000822688"/>
    </source>
</evidence>
<feature type="region of interest" description="Disordered" evidence="3">
    <location>
        <begin position="243"/>
        <end position="277"/>
    </location>
</feature>
<dbReference type="InterPro" id="IPR028288">
    <property type="entry name" value="SCAR/WAVE_fam"/>
</dbReference>
<dbReference type="GO" id="GO:0003779">
    <property type="term" value="F:actin binding"/>
    <property type="evidence" value="ECO:0007669"/>
    <property type="project" value="UniProtKB-UniRule"/>
</dbReference>
<dbReference type="GO" id="GO:0030036">
    <property type="term" value="P:actin cytoskeleton organization"/>
    <property type="evidence" value="ECO:0007669"/>
    <property type="project" value="UniProtKB-UniRule"/>
</dbReference>
<dbReference type="Proteomes" id="UP000822688">
    <property type="component" value="Chromosome 6"/>
</dbReference>
<sequence>MPLVRYEVRCEHSLANPELYRTAGRDDSEGLLEGVAMAGLVGIVRQLGDLAEFAAEIFHDLHDDIMTIVSRGQNLKARVARLEVDLPAVEKALLAEASQFRFAYSARSKWRAPLPMDQNLCAQGELPRFVRNFYDDCRGPPRLFLLDKFDEAGKGACVKRYTDPTFFRISWATMQIERADQLRREQEAQLEKKNLAADKGSDNPGPKIYARERLSSALFENLEGFTGDFTPELRSRRLDRVLEIPTEGDLTPDGPRSPEEPRSPQRETGLKKRPHLPEVAQGPVLAPLKISVKDIENAKMGRRNLKPHEEGTLSDEEEEESSADFYVDALTTMGSDPDSEPGSRGRWDADSAQSRFASESDQVTSLNHSVLKAHVEAHRLTPPGGSEADHNDDFARRLGLQEHESPVAAIDTVEWGSEAGESPHAQPSFEDEEPRSVDESIAMESVASVDSRNDLANVPDEDVHEKKPLEAQMPVDLPDKVPHQPPDKVPAHKVHDKVSDKASNKVPDIVPNKVSDKVPEKPTFQSHESVSLLDSYRVSARVKEQRASVEARAQTPPESDRPPEAEENHPALASVNVKQIVEQNVEQIVTTPRSRRLWAKDNGSEVTSSILSVKNGGSELSNILRARMLESSGSSHEDLTSIVPLEGEDSAVEILERRGHEVTYRSSSSNPSSPYTNISSSDVAEEDGYSSSASSSPKGANFGALLSPSESPPRIGRGLMGSPKNYDANPPFGRKSPNLAPPITPFLSSSPSVSRSPSINDQPSVSSVAGRGHSPRLPPQLIRSPQRDITLRNSLPSQTSNNSVTSSANDSEKNVPLVSPRRVSENGSSLVEPSRIQPSALPNPVPRPRTWVDRSESNVAATLRAIRQAAAVESDDETGSECPSDCS</sequence>
<evidence type="ECO:0000256" key="1">
    <source>
        <dbReference type="ARBA" id="ARBA00006993"/>
    </source>
</evidence>
<feature type="region of interest" description="Disordered" evidence="3">
    <location>
        <begin position="656"/>
        <end position="852"/>
    </location>
</feature>
<reference evidence="4 5" key="1">
    <citation type="submission" date="2020-06" db="EMBL/GenBank/DDBJ databases">
        <title>WGS assembly of Ceratodon purpureus strain R40.</title>
        <authorList>
            <person name="Carey S.B."/>
            <person name="Jenkins J."/>
            <person name="Shu S."/>
            <person name="Lovell J.T."/>
            <person name="Sreedasyam A."/>
            <person name="Maumus F."/>
            <person name="Tiley G.P."/>
            <person name="Fernandez-Pozo N."/>
            <person name="Barry K."/>
            <person name="Chen C."/>
            <person name="Wang M."/>
            <person name="Lipzen A."/>
            <person name="Daum C."/>
            <person name="Saski C.A."/>
            <person name="Payton A.C."/>
            <person name="Mcbreen J.C."/>
            <person name="Conrad R.E."/>
            <person name="Kollar L.M."/>
            <person name="Olsson S."/>
            <person name="Huttunen S."/>
            <person name="Landis J.B."/>
            <person name="Wickett N.J."/>
            <person name="Johnson M.G."/>
            <person name="Rensing S.A."/>
            <person name="Grimwood J."/>
            <person name="Schmutz J."/>
            <person name="Mcdaniel S.F."/>
        </authorList>
    </citation>
    <scope>NUCLEOTIDE SEQUENCE [LARGE SCALE GENOMIC DNA]</scope>
    <source>
        <strain evidence="4 5">R40</strain>
    </source>
</reference>
<feature type="compositionally biased region" description="Basic and acidic residues" evidence="3">
    <location>
        <begin position="477"/>
        <end position="490"/>
    </location>
</feature>
<comment type="function">
    <text evidence="2">Involved in regulation of actin and microtubule organization. Part of a WAVE complex that activates the Arp2/3 complex.</text>
</comment>
<accession>A0A8T0HHX3</accession>
<feature type="region of interest" description="Disordered" evidence="3">
    <location>
        <begin position="301"/>
        <end position="363"/>
    </location>
</feature>
<proteinExistence type="inferred from homology"/>
<comment type="caution">
    <text evidence="4">The sequence shown here is derived from an EMBL/GenBank/DDBJ whole genome shotgun (WGS) entry which is preliminary data.</text>
</comment>
<feature type="compositionally biased region" description="Acidic residues" evidence="3">
    <location>
        <begin position="312"/>
        <end position="322"/>
    </location>
</feature>
<feature type="region of interest" description="Disordered" evidence="3">
    <location>
        <begin position="377"/>
        <end position="575"/>
    </location>
</feature>
<feature type="compositionally biased region" description="Polar residues" evidence="3">
    <location>
        <begin position="351"/>
        <end position="363"/>
    </location>
</feature>
<feature type="compositionally biased region" description="Polar residues" evidence="3">
    <location>
        <begin position="791"/>
        <end position="809"/>
    </location>
</feature>
<evidence type="ECO:0000256" key="2">
    <source>
        <dbReference type="RuleBase" id="RU367034"/>
    </source>
</evidence>
<feature type="compositionally biased region" description="Basic and acidic residues" evidence="3">
    <location>
        <begin position="256"/>
        <end position="270"/>
    </location>
</feature>
<gene>
    <name evidence="4" type="ORF">KC19_6G050200</name>
</gene>
<feature type="compositionally biased region" description="Basic and acidic residues" evidence="3">
    <location>
        <begin position="183"/>
        <end position="201"/>
    </location>
</feature>
<name>A0A8T0HHX3_CERPU</name>
<dbReference type="GO" id="GO:0005856">
    <property type="term" value="C:cytoskeleton"/>
    <property type="evidence" value="ECO:0007669"/>
    <property type="project" value="UniProtKB-SubCell"/>
</dbReference>
<dbReference type="GO" id="GO:2000601">
    <property type="term" value="P:positive regulation of Arp2/3 complex-mediated actin nucleation"/>
    <property type="evidence" value="ECO:0007669"/>
    <property type="project" value="TreeGrafter"/>
</dbReference>
<comment type="similarity">
    <text evidence="1 2">Belongs to the SCAR/WAVE family.</text>
</comment>